<dbReference type="Proteomes" id="UP000027192">
    <property type="component" value="Unassembled WGS sequence"/>
</dbReference>
<evidence type="ECO:0000256" key="1">
    <source>
        <dbReference type="SAM" id="SignalP"/>
    </source>
</evidence>
<dbReference type="STRING" id="1654360.EA58_13545"/>
<comment type="caution">
    <text evidence="2">The sequence shown here is derived from an EMBL/GenBank/DDBJ whole genome shotgun (WGS) entry which is preliminary data.</text>
</comment>
<dbReference type="SUPFAM" id="SSF58113">
    <property type="entry name" value="Apolipoprotein A-I"/>
    <property type="match status" value="1"/>
</dbReference>
<evidence type="ECO:0000313" key="3">
    <source>
        <dbReference type="Proteomes" id="UP000027192"/>
    </source>
</evidence>
<feature type="signal peptide" evidence="1">
    <location>
        <begin position="1"/>
        <end position="24"/>
    </location>
</feature>
<proteinExistence type="predicted"/>
<reference evidence="2 3" key="1">
    <citation type="submission" date="2014-04" db="EMBL/GenBank/DDBJ databases">
        <title>Draft genome sequence of Photobacterium halotolerans S2753: a solonamide, ngercheumicin and holomycin producer.</title>
        <authorList>
            <person name="Machado H.R."/>
            <person name="Gram L."/>
        </authorList>
    </citation>
    <scope>NUCLEOTIDE SEQUENCE [LARGE SCALE GENOMIC DNA]</scope>
    <source>
        <strain evidence="2 3">S2753</strain>
    </source>
</reference>
<name>A0A066RLH4_9GAMM</name>
<dbReference type="EMBL" id="JMIB01000026">
    <property type="protein sequence ID" value="KDM91169.1"/>
    <property type="molecule type" value="Genomic_DNA"/>
</dbReference>
<dbReference type="AlphaFoldDB" id="A0A066RLH4"/>
<organism evidence="2 3">
    <name type="scientific">Photobacterium galatheae</name>
    <dbReference type="NCBI Taxonomy" id="1654360"/>
    <lineage>
        <taxon>Bacteria</taxon>
        <taxon>Pseudomonadati</taxon>
        <taxon>Pseudomonadota</taxon>
        <taxon>Gammaproteobacteria</taxon>
        <taxon>Vibrionales</taxon>
        <taxon>Vibrionaceae</taxon>
        <taxon>Photobacterium</taxon>
    </lineage>
</organism>
<accession>A0A066RLH4</accession>
<sequence>MIQRYTSVVAFFVLMGLAPFSVSAADHEQEKATTSAEEISQETQHLLASLKDYSIEQKDEAMKATKDGLDSLDTQIEALQAKIDKDWDNMDQAAREKSRNSLKMMQEQRVKLAEWYGSMKSSSAGAWEHVKEGFSGAYDNLSEAWQKASEEFSQESKDEEK</sequence>
<evidence type="ECO:0000313" key="2">
    <source>
        <dbReference type="EMBL" id="KDM91169.1"/>
    </source>
</evidence>
<feature type="chain" id="PRO_5001629489" evidence="1">
    <location>
        <begin position="25"/>
        <end position="161"/>
    </location>
</feature>
<gene>
    <name evidence="2" type="ORF">EA58_13545</name>
</gene>
<keyword evidence="3" id="KW-1185">Reference proteome</keyword>
<keyword evidence="1" id="KW-0732">Signal</keyword>
<protein>
    <submittedName>
        <fullName evidence="2">Uncharacterized protein</fullName>
    </submittedName>
</protein>